<gene>
    <name evidence="1" type="ORF">AVEN_218880_1</name>
    <name evidence="2" type="ORF">AVEN_73922_1</name>
</gene>
<dbReference type="AlphaFoldDB" id="A0A4Y2WSU3"/>
<dbReference type="OrthoDB" id="6468991at2759"/>
<reference evidence="1 3" key="1">
    <citation type="journal article" date="2019" name="Sci. Rep.">
        <title>Orb-weaving spider Araneus ventricosus genome elucidates the spidroin gene catalogue.</title>
        <authorList>
            <person name="Kono N."/>
            <person name="Nakamura H."/>
            <person name="Ohtoshi R."/>
            <person name="Moran D.A.P."/>
            <person name="Shinohara A."/>
            <person name="Yoshida Y."/>
            <person name="Fujiwara M."/>
            <person name="Mori M."/>
            <person name="Tomita M."/>
            <person name="Arakawa K."/>
        </authorList>
    </citation>
    <scope>NUCLEOTIDE SEQUENCE [LARGE SCALE GENOMIC DNA]</scope>
</reference>
<name>A0A4Y2WSU3_ARAVE</name>
<proteinExistence type="predicted"/>
<sequence>MHFGKDRFISPYFIKHWPQISHDPESLRFLAARLSETCCDEFPIANLAELKTPISQHIENISADAHLPVVEHAISRFQLVAENGL</sequence>
<dbReference type="EMBL" id="BGPR01064950">
    <property type="protein sequence ID" value="GBO39846.1"/>
    <property type="molecule type" value="Genomic_DNA"/>
</dbReference>
<dbReference type="Proteomes" id="UP000499080">
    <property type="component" value="Unassembled WGS sequence"/>
</dbReference>
<organism evidence="1 3">
    <name type="scientific">Araneus ventricosus</name>
    <name type="common">Orbweaver spider</name>
    <name type="synonym">Epeira ventricosa</name>
    <dbReference type="NCBI Taxonomy" id="182803"/>
    <lineage>
        <taxon>Eukaryota</taxon>
        <taxon>Metazoa</taxon>
        <taxon>Ecdysozoa</taxon>
        <taxon>Arthropoda</taxon>
        <taxon>Chelicerata</taxon>
        <taxon>Arachnida</taxon>
        <taxon>Araneae</taxon>
        <taxon>Araneomorphae</taxon>
        <taxon>Entelegynae</taxon>
        <taxon>Araneoidea</taxon>
        <taxon>Araneidae</taxon>
        <taxon>Araneus</taxon>
    </lineage>
</organism>
<comment type="caution">
    <text evidence="1">The sequence shown here is derived from an EMBL/GenBank/DDBJ whole genome shotgun (WGS) entry which is preliminary data.</text>
</comment>
<keyword evidence="3" id="KW-1185">Reference proteome</keyword>
<dbReference type="EMBL" id="BGPR01064979">
    <property type="protein sequence ID" value="GBO39865.1"/>
    <property type="molecule type" value="Genomic_DNA"/>
</dbReference>
<evidence type="ECO:0000313" key="2">
    <source>
        <dbReference type="EMBL" id="GBO39865.1"/>
    </source>
</evidence>
<evidence type="ECO:0000313" key="1">
    <source>
        <dbReference type="EMBL" id="GBO39846.1"/>
    </source>
</evidence>
<accession>A0A4Y2WSU3</accession>
<evidence type="ECO:0000313" key="3">
    <source>
        <dbReference type="Proteomes" id="UP000499080"/>
    </source>
</evidence>
<protein>
    <submittedName>
        <fullName evidence="1">Uncharacterized protein</fullName>
    </submittedName>
</protein>